<comment type="function">
    <text evidence="2">An aminoacyl-tRNA editing enzyme that deacylates mischarged D-aminoacyl-tRNAs. Also deacylates mischarged glycyl-tRNA(Ala), protecting cells against glycine mischarging by AlaRS. Acts via tRNA-based rather than protein-based catalysis; rejects L-amino acids rather than detecting D-amino acids in the active site. By recycling D-aminoacyl-tRNA to D-amino acids and free tRNA molecules, this enzyme counteracts the toxicity associated with the formation of D-aminoacyl-tRNA entities in vivo and helps enforce protein L-homochirality.</text>
</comment>
<comment type="domain">
    <text evidence="2">A Gly-cisPro motif from one monomer fits into the active site of the other monomer to allow specific chiral rejection of L-amino acids.</text>
</comment>
<dbReference type="Proteomes" id="UP000284676">
    <property type="component" value="Unassembled WGS sequence"/>
</dbReference>
<dbReference type="PANTHER" id="PTHR10472:SF5">
    <property type="entry name" value="D-AMINOACYL-TRNA DEACYLASE 1"/>
    <property type="match status" value="1"/>
</dbReference>
<comment type="similarity">
    <text evidence="1 2">Belongs to the DTD family.</text>
</comment>
<dbReference type="GO" id="GO:0051500">
    <property type="term" value="F:D-tyrosyl-tRNA(Tyr) deacylase activity"/>
    <property type="evidence" value="ECO:0007669"/>
    <property type="project" value="TreeGrafter"/>
</dbReference>
<dbReference type="AlphaFoldDB" id="A0A414PVS3"/>
<accession>A0A414PVS3</accession>
<evidence type="ECO:0000256" key="1">
    <source>
        <dbReference type="ARBA" id="ARBA00009673"/>
    </source>
</evidence>
<dbReference type="GO" id="GO:0019478">
    <property type="term" value="P:D-amino acid catabolic process"/>
    <property type="evidence" value="ECO:0007669"/>
    <property type="project" value="UniProtKB-UniRule"/>
</dbReference>
<evidence type="ECO:0000256" key="2">
    <source>
        <dbReference type="HAMAP-Rule" id="MF_00518"/>
    </source>
</evidence>
<dbReference type="PANTHER" id="PTHR10472">
    <property type="entry name" value="D-TYROSYL-TRNA TYR DEACYLASE"/>
    <property type="match status" value="1"/>
</dbReference>
<comment type="subunit">
    <text evidence="2">Homodimer.</text>
</comment>
<name>A0A414PVS3_FUSMR</name>
<comment type="subcellular location">
    <subcellularLocation>
        <location evidence="2">Cytoplasm</location>
    </subcellularLocation>
</comment>
<evidence type="ECO:0000313" key="4">
    <source>
        <dbReference type="Proteomes" id="UP000284676"/>
    </source>
</evidence>
<dbReference type="EC" id="3.1.1.96" evidence="2"/>
<organism evidence="3 4">
    <name type="scientific">Fusobacterium mortiferum</name>
    <dbReference type="NCBI Taxonomy" id="850"/>
    <lineage>
        <taxon>Bacteria</taxon>
        <taxon>Fusobacteriati</taxon>
        <taxon>Fusobacteriota</taxon>
        <taxon>Fusobacteriia</taxon>
        <taxon>Fusobacteriales</taxon>
        <taxon>Fusobacteriaceae</taxon>
        <taxon>Fusobacterium</taxon>
    </lineage>
</organism>
<dbReference type="RefSeq" id="WP_005886570.1">
    <property type="nucleotide sequence ID" value="NZ_CABMMQ010000002.1"/>
</dbReference>
<dbReference type="Gene3D" id="3.50.80.10">
    <property type="entry name" value="D-tyrosyl-tRNA(Tyr) deacylase"/>
    <property type="match status" value="1"/>
</dbReference>
<proteinExistence type="inferred from homology"/>
<keyword evidence="2" id="KW-0963">Cytoplasm</keyword>
<dbReference type="HAMAP" id="MF_00518">
    <property type="entry name" value="Deacylase_Dtd"/>
    <property type="match status" value="1"/>
</dbReference>
<comment type="caution">
    <text evidence="3">The sequence shown here is derived from an EMBL/GenBank/DDBJ whole genome shotgun (WGS) entry which is preliminary data.</text>
</comment>
<dbReference type="InterPro" id="IPR023509">
    <property type="entry name" value="DTD-like_sf"/>
</dbReference>
<dbReference type="GO" id="GO:0043908">
    <property type="term" value="F:Ser(Gly)-tRNA(Ala) hydrolase activity"/>
    <property type="evidence" value="ECO:0007669"/>
    <property type="project" value="UniProtKB-UniRule"/>
</dbReference>
<protein>
    <recommendedName>
        <fullName evidence="2">D-aminoacyl-tRNA deacylase</fullName>
        <shortName evidence="2">DTD</shortName>
        <ecNumber evidence="2">3.1.1.96</ecNumber>
    </recommendedName>
    <alternativeName>
        <fullName evidence="2">Gly-tRNA(Ala) deacylase</fullName>
        <ecNumber evidence="2">3.1.1.-</ecNumber>
    </alternativeName>
</protein>
<keyword evidence="2" id="KW-0694">RNA-binding</keyword>
<dbReference type="SUPFAM" id="SSF69500">
    <property type="entry name" value="DTD-like"/>
    <property type="match status" value="1"/>
</dbReference>
<dbReference type="NCBIfam" id="TIGR00256">
    <property type="entry name" value="D-aminoacyl-tRNA deacylase"/>
    <property type="match status" value="1"/>
</dbReference>
<dbReference type="EC" id="3.1.1.-" evidence="2"/>
<dbReference type="Pfam" id="PF02580">
    <property type="entry name" value="Tyr_Deacylase"/>
    <property type="match status" value="1"/>
</dbReference>
<feature type="short sequence motif" description="Gly-cisPro motif, important for rejection of L-amino acids" evidence="2">
    <location>
        <begin position="137"/>
        <end position="138"/>
    </location>
</feature>
<dbReference type="CDD" id="cd00563">
    <property type="entry name" value="Dtyr_deacylase"/>
    <property type="match status" value="1"/>
</dbReference>
<comment type="catalytic activity">
    <reaction evidence="2">
        <text>a D-aminoacyl-tRNA + H2O = a tRNA + a D-alpha-amino acid + H(+)</text>
        <dbReference type="Rhea" id="RHEA:13953"/>
        <dbReference type="Rhea" id="RHEA-COMP:10123"/>
        <dbReference type="Rhea" id="RHEA-COMP:10124"/>
        <dbReference type="ChEBI" id="CHEBI:15377"/>
        <dbReference type="ChEBI" id="CHEBI:15378"/>
        <dbReference type="ChEBI" id="CHEBI:59871"/>
        <dbReference type="ChEBI" id="CHEBI:78442"/>
        <dbReference type="ChEBI" id="CHEBI:79333"/>
        <dbReference type="EC" id="3.1.1.96"/>
    </reaction>
</comment>
<dbReference type="InterPro" id="IPR003732">
    <property type="entry name" value="Daa-tRNA_deacyls_DTD"/>
</dbReference>
<reference evidence="3 4" key="1">
    <citation type="submission" date="2018-08" db="EMBL/GenBank/DDBJ databases">
        <title>A genome reference for cultivated species of the human gut microbiota.</title>
        <authorList>
            <person name="Zou Y."/>
            <person name="Xue W."/>
            <person name="Luo G."/>
        </authorList>
    </citation>
    <scope>NUCLEOTIDE SEQUENCE [LARGE SCALE GENOMIC DNA]</scope>
    <source>
        <strain evidence="3 4">AM25-1</strain>
    </source>
</reference>
<dbReference type="EMBL" id="QRHL01000007">
    <property type="protein sequence ID" value="RHF72697.1"/>
    <property type="molecule type" value="Genomic_DNA"/>
</dbReference>
<dbReference type="GO" id="GO:0005737">
    <property type="term" value="C:cytoplasm"/>
    <property type="evidence" value="ECO:0007669"/>
    <property type="project" value="UniProtKB-SubCell"/>
</dbReference>
<dbReference type="GO" id="GO:0106026">
    <property type="term" value="F:Gly-tRNA(Ala) deacylase activity"/>
    <property type="evidence" value="ECO:0007669"/>
    <property type="project" value="UniProtKB-UniRule"/>
</dbReference>
<dbReference type="FunFam" id="3.50.80.10:FF:000001">
    <property type="entry name" value="D-aminoacyl-tRNA deacylase"/>
    <property type="match status" value="1"/>
</dbReference>
<keyword evidence="2" id="KW-0378">Hydrolase</keyword>
<keyword evidence="2" id="KW-0820">tRNA-binding</keyword>
<sequence length="152" mass="17001">MRAVIQRVKYSSVSVDGEIVGKINQGFMVLLGITHTDGDREIDWLSKKIKDLRVFEDENGKMNLGLEDIKGELLVISQFTLYGDCIKGRRPGFVEAARPEIAKPLYEKFLDKCRSYGIKTEAGIFGADMKVELLNDGPVTLIIDTKDVASFK</sequence>
<dbReference type="GO" id="GO:0000049">
    <property type="term" value="F:tRNA binding"/>
    <property type="evidence" value="ECO:0007669"/>
    <property type="project" value="UniProtKB-UniRule"/>
</dbReference>
<dbReference type="GeneID" id="62764426"/>
<evidence type="ECO:0000313" key="3">
    <source>
        <dbReference type="EMBL" id="RHF72697.1"/>
    </source>
</evidence>
<gene>
    <name evidence="2" type="primary">dtd</name>
    <name evidence="3" type="ORF">DW663_05850</name>
</gene>
<comment type="catalytic activity">
    <reaction evidence="2">
        <text>glycyl-tRNA(Ala) + H2O = tRNA(Ala) + glycine + H(+)</text>
        <dbReference type="Rhea" id="RHEA:53744"/>
        <dbReference type="Rhea" id="RHEA-COMP:9657"/>
        <dbReference type="Rhea" id="RHEA-COMP:13640"/>
        <dbReference type="ChEBI" id="CHEBI:15377"/>
        <dbReference type="ChEBI" id="CHEBI:15378"/>
        <dbReference type="ChEBI" id="CHEBI:57305"/>
        <dbReference type="ChEBI" id="CHEBI:78442"/>
        <dbReference type="ChEBI" id="CHEBI:78522"/>
    </reaction>
</comment>